<keyword evidence="1" id="KW-0812">Transmembrane</keyword>
<dbReference type="EMBL" id="CP108341">
    <property type="protein sequence ID" value="WTW24656.1"/>
    <property type="molecule type" value="Genomic_DNA"/>
</dbReference>
<reference evidence="2 3" key="1">
    <citation type="submission" date="2022-10" db="EMBL/GenBank/DDBJ databases">
        <title>The complete genomes of actinobacterial strains from the NBC collection.</title>
        <authorList>
            <person name="Joergensen T.S."/>
            <person name="Alvarez Arevalo M."/>
            <person name="Sterndorff E.B."/>
            <person name="Faurdal D."/>
            <person name="Vuksanovic O."/>
            <person name="Mourched A.-S."/>
            <person name="Charusanti P."/>
            <person name="Shaw S."/>
            <person name="Blin K."/>
            <person name="Weber T."/>
        </authorList>
    </citation>
    <scope>NUCLEOTIDE SEQUENCE [LARGE SCALE GENOMIC DNA]</scope>
    <source>
        <strain evidence="2 3">NBC_00017</strain>
    </source>
</reference>
<dbReference type="Proteomes" id="UP001621512">
    <property type="component" value="Chromosome"/>
</dbReference>
<name>A0ABZ1M9R1_STREF</name>
<evidence type="ECO:0000256" key="1">
    <source>
        <dbReference type="SAM" id="Phobius"/>
    </source>
</evidence>
<evidence type="ECO:0000313" key="3">
    <source>
        <dbReference type="Proteomes" id="UP001621512"/>
    </source>
</evidence>
<gene>
    <name evidence="2" type="ORF">OHU35_00750</name>
</gene>
<evidence type="ECO:0000313" key="2">
    <source>
        <dbReference type="EMBL" id="WTW24656.1"/>
    </source>
</evidence>
<dbReference type="RefSeq" id="WP_189729717.1">
    <property type="nucleotide sequence ID" value="NZ_BMUK01000018.1"/>
</dbReference>
<sequence>MKQPTDSRVPPPWARPGNRWGPWVYWPMLCLSVGLLVWRVINGNGSGRILVAAGLILVWVCLLAANRAARRRRE</sequence>
<feature type="transmembrane region" description="Helical" evidence="1">
    <location>
        <begin position="20"/>
        <end position="41"/>
    </location>
</feature>
<keyword evidence="3" id="KW-1185">Reference proteome</keyword>
<proteinExistence type="predicted"/>
<keyword evidence="1" id="KW-1133">Transmembrane helix</keyword>
<organism evidence="2 3">
    <name type="scientific">Streptomyces purpurascens</name>
    <dbReference type="NCBI Taxonomy" id="1924"/>
    <lineage>
        <taxon>Bacteria</taxon>
        <taxon>Bacillati</taxon>
        <taxon>Actinomycetota</taxon>
        <taxon>Actinomycetes</taxon>
        <taxon>Kitasatosporales</taxon>
        <taxon>Streptomycetaceae</taxon>
        <taxon>Streptomyces</taxon>
    </lineage>
</organism>
<feature type="transmembrane region" description="Helical" evidence="1">
    <location>
        <begin position="47"/>
        <end position="65"/>
    </location>
</feature>
<accession>A0ABZ1M9R1</accession>
<keyword evidence="1" id="KW-0472">Membrane</keyword>
<protein>
    <submittedName>
        <fullName evidence="2">Uncharacterized protein</fullName>
    </submittedName>
</protein>